<dbReference type="RefSeq" id="WP_064554417.1">
    <property type="nucleotide sequence ID" value="NZ_LXEO01000017.1"/>
</dbReference>
<evidence type="ECO:0000313" key="1">
    <source>
        <dbReference type="EMBL" id="OAT18831.1"/>
    </source>
</evidence>
<dbReference type="EMBL" id="LXEO01000017">
    <property type="protein sequence ID" value="OAT18831.1"/>
    <property type="molecule type" value="Genomic_DNA"/>
</dbReference>
<comment type="caution">
    <text evidence="1">The sequence shown here is derived from an EMBL/GenBank/DDBJ whole genome shotgun (WGS) entry which is preliminary data.</text>
</comment>
<dbReference type="Proteomes" id="UP000078286">
    <property type="component" value="Unassembled WGS sequence"/>
</dbReference>
<name>A0A1B7HT44_9ENTR</name>
<proteinExistence type="predicted"/>
<dbReference type="PATRIC" id="fig|1354255.3.peg.1710"/>
<dbReference type="AlphaFoldDB" id="A0A1B7HT44"/>
<gene>
    <name evidence="1" type="ORF">M979_1655</name>
</gene>
<accession>A0A1B7HT44</accession>
<evidence type="ECO:0000313" key="2">
    <source>
        <dbReference type="Proteomes" id="UP000078286"/>
    </source>
</evidence>
<organism evidence="1 2">
    <name type="scientific">Buttiauxella noackiae ATCC 51607</name>
    <dbReference type="NCBI Taxonomy" id="1354255"/>
    <lineage>
        <taxon>Bacteria</taxon>
        <taxon>Pseudomonadati</taxon>
        <taxon>Pseudomonadota</taxon>
        <taxon>Gammaproteobacteria</taxon>
        <taxon>Enterobacterales</taxon>
        <taxon>Enterobacteriaceae</taxon>
        <taxon>Buttiauxella</taxon>
    </lineage>
</organism>
<protein>
    <submittedName>
        <fullName evidence="1">Uncharacterized protein</fullName>
    </submittedName>
</protein>
<keyword evidence="2" id="KW-1185">Reference proteome</keyword>
<reference evidence="1 2" key="1">
    <citation type="submission" date="2016-04" db="EMBL/GenBank/DDBJ databases">
        <title>ATOL: Assembling a taxonomically balanced genome-scale reconstruction of the evolutionary history of the Enterobacteriaceae.</title>
        <authorList>
            <person name="Plunkett G.III."/>
            <person name="Neeno-Eckwall E.C."/>
            <person name="Glasner J.D."/>
            <person name="Perna N.T."/>
        </authorList>
    </citation>
    <scope>NUCLEOTIDE SEQUENCE [LARGE SCALE GENOMIC DNA]</scope>
    <source>
        <strain evidence="1 2">ATCC 51607</strain>
    </source>
</reference>
<sequence length="127" mass="14637">MKSAALAKSVKAPQATFNNVYLIHARIDGPIKMTGDECLARFRQQLKATNNTALRNFNKLDNNFKFVVLTLANRLEPSSFKPDEIGKPFEYFEQARRLLIIRSMNEITRWGTLLPARFSKHDCYLTE</sequence>